<feature type="chain" id="PRO_5020774782" description="Pentapeptide MXKDX repeat protein" evidence="2">
    <location>
        <begin position="20"/>
        <end position="51"/>
    </location>
</feature>
<reference evidence="3 4" key="1">
    <citation type="submission" date="2019-03" db="EMBL/GenBank/DDBJ databases">
        <title>Genomic Encyclopedia of Type Strains, Phase III (KMG-III): the genomes of soil and plant-associated and newly described type strains.</title>
        <authorList>
            <person name="Whitman W."/>
        </authorList>
    </citation>
    <scope>NUCLEOTIDE SEQUENCE [LARGE SCALE GENOMIC DNA]</scope>
    <source>
        <strain evidence="3 4">CECT 8976</strain>
    </source>
</reference>
<organism evidence="3 4">
    <name type="scientific">Paludibacterium purpuratum</name>
    <dbReference type="NCBI Taxonomy" id="1144873"/>
    <lineage>
        <taxon>Bacteria</taxon>
        <taxon>Pseudomonadati</taxon>
        <taxon>Pseudomonadota</taxon>
        <taxon>Betaproteobacteria</taxon>
        <taxon>Neisseriales</taxon>
        <taxon>Chromobacteriaceae</taxon>
        <taxon>Paludibacterium</taxon>
    </lineage>
</organism>
<keyword evidence="2" id="KW-0732">Signal</keyword>
<comment type="caution">
    <text evidence="3">The sequence shown here is derived from an EMBL/GenBank/DDBJ whole genome shotgun (WGS) entry which is preliminary data.</text>
</comment>
<dbReference type="EMBL" id="SNZP01000003">
    <property type="protein sequence ID" value="TDR81450.1"/>
    <property type="molecule type" value="Genomic_DNA"/>
</dbReference>
<evidence type="ECO:0000313" key="3">
    <source>
        <dbReference type="EMBL" id="TDR81450.1"/>
    </source>
</evidence>
<feature type="compositionally biased region" description="Basic residues" evidence="1">
    <location>
        <begin position="36"/>
        <end position="51"/>
    </location>
</feature>
<dbReference type="RefSeq" id="WP_166642147.1">
    <property type="nucleotide sequence ID" value="NZ_SNZP01000003.1"/>
</dbReference>
<feature type="region of interest" description="Disordered" evidence="1">
    <location>
        <begin position="27"/>
        <end position="51"/>
    </location>
</feature>
<proteinExistence type="predicted"/>
<sequence length="51" mass="5688">MKKLLAMMIACAIALPTFAADASAPMHMKKMEKQHKPMHKKMMKKKMASAA</sequence>
<gene>
    <name evidence="3" type="ORF">DFP86_103103</name>
</gene>
<evidence type="ECO:0008006" key="5">
    <source>
        <dbReference type="Google" id="ProtNLM"/>
    </source>
</evidence>
<accession>A0A4R7B993</accession>
<evidence type="ECO:0000313" key="4">
    <source>
        <dbReference type="Proteomes" id="UP000295611"/>
    </source>
</evidence>
<evidence type="ECO:0000256" key="2">
    <source>
        <dbReference type="SAM" id="SignalP"/>
    </source>
</evidence>
<dbReference type="Proteomes" id="UP000295611">
    <property type="component" value="Unassembled WGS sequence"/>
</dbReference>
<protein>
    <recommendedName>
        <fullName evidence="5">Pentapeptide MXKDX repeat protein</fullName>
    </recommendedName>
</protein>
<name>A0A4R7B993_9NEIS</name>
<dbReference type="AlphaFoldDB" id="A0A4R7B993"/>
<evidence type="ECO:0000256" key="1">
    <source>
        <dbReference type="SAM" id="MobiDB-lite"/>
    </source>
</evidence>
<keyword evidence="4" id="KW-1185">Reference proteome</keyword>
<feature type="signal peptide" evidence="2">
    <location>
        <begin position="1"/>
        <end position="19"/>
    </location>
</feature>